<evidence type="ECO:0000256" key="2">
    <source>
        <dbReference type="ARBA" id="ARBA00007519"/>
    </source>
</evidence>
<dbReference type="FunFam" id="1.10.8.60:FF:000010">
    <property type="entry name" value="RuvB-like helicase"/>
    <property type="match status" value="1"/>
</dbReference>
<keyword evidence="10" id="KW-0010">Activator</keyword>
<evidence type="ECO:0000256" key="15">
    <source>
        <dbReference type="ARBA" id="ARBA00047995"/>
    </source>
</evidence>
<keyword evidence="5 17" id="KW-0378">Hydrolase</keyword>
<keyword evidence="13 17" id="KW-0539">Nucleus</keyword>
<dbReference type="SUPFAM" id="SSF52540">
    <property type="entry name" value="P-loop containing nucleoside triphosphate hydrolases"/>
    <property type="match status" value="1"/>
</dbReference>
<evidence type="ECO:0000256" key="9">
    <source>
        <dbReference type="ARBA" id="ARBA00023015"/>
    </source>
</evidence>
<dbReference type="SMART" id="SM00382">
    <property type="entry name" value="AAA"/>
    <property type="match status" value="1"/>
</dbReference>
<evidence type="ECO:0000256" key="6">
    <source>
        <dbReference type="ARBA" id="ARBA00022806"/>
    </source>
</evidence>
<proteinExistence type="inferred from homology"/>
<sequence length="448" mass="48834">MAAQISTSGERESTKLERLGAHSHIRGLGLDPTTLEPRGNSQGMVGQAKARKAAGVILKMVNDGRIAGRAVLMAGPPSSGKTAIAMGMAQSLGSDVPFTMISASEIFSLEMSKTEALTQAFRRSIGVRIKEESEIIEGEVVEIQIDRSLTGASKTGKITMKTTDMETVYDLGNKMIDALSKEKVIAGDVIVIDKSTGKISKLGRSFTRARDYDAMGADTKFVQCPEGELQVRKEGFLALFAGDTGEIKSELRDQINAKVSDWREEGKAEIVPGVLFIDEVHMLDIECFSFLNRALETELAPIVIMASNRGMTRIRGTKYKSPHGIPIDLLDRALIISTASYQPEDIREILTIRAQEEDVSLAPAALEILTKIGSETSLRYVIQLITLSSLVARRRKAAQVDVPDVRRVYTLFLDEKRSVQFLREQNSLLIGEDGQATGQQGADAMDVA</sequence>
<evidence type="ECO:0000256" key="7">
    <source>
        <dbReference type="ARBA" id="ARBA00022840"/>
    </source>
</evidence>
<evidence type="ECO:0000256" key="14">
    <source>
        <dbReference type="ARBA" id="ARBA00025345"/>
    </source>
</evidence>
<dbReference type="Pfam" id="PF17856">
    <property type="entry name" value="TIP49_C"/>
    <property type="match status" value="1"/>
</dbReference>
<dbReference type="InterPro" id="IPR027417">
    <property type="entry name" value="P-loop_NTPase"/>
</dbReference>
<name>A0A5C5FRP5_9BASI</name>
<dbReference type="GO" id="GO:0003678">
    <property type="term" value="F:DNA helicase activity"/>
    <property type="evidence" value="ECO:0007669"/>
    <property type="project" value="UniProtKB-EC"/>
</dbReference>
<dbReference type="EC" id="3.6.4.12" evidence="17"/>
<evidence type="ECO:0000256" key="11">
    <source>
        <dbReference type="ARBA" id="ARBA00023163"/>
    </source>
</evidence>
<keyword evidence="11 17" id="KW-0804">Transcription</keyword>
<dbReference type="InterPro" id="IPR027238">
    <property type="entry name" value="RuvB-like"/>
</dbReference>
<evidence type="ECO:0000259" key="18">
    <source>
        <dbReference type="SMART" id="SM00382"/>
    </source>
</evidence>
<dbReference type="GO" id="GO:0031011">
    <property type="term" value="C:Ino80 complex"/>
    <property type="evidence" value="ECO:0007669"/>
    <property type="project" value="UniProtKB-ARBA"/>
</dbReference>
<dbReference type="InterPro" id="IPR042487">
    <property type="entry name" value="RuvBL1/2_DNA/RNA_bd_dom"/>
</dbReference>
<keyword evidence="6 17" id="KW-0347">Helicase</keyword>
<comment type="caution">
    <text evidence="19">The sequence shown here is derived from an EMBL/GenBank/DDBJ whole genome shotgun (WGS) entry which is preliminary data.</text>
</comment>
<organism evidence="19 20">
    <name type="scientific">Rhodotorula diobovata</name>
    <dbReference type="NCBI Taxonomy" id="5288"/>
    <lineage>
        <taxon>Eukaryota</taxon>
        <taxon>Fungi</taxon>
        <taxon>Dikarya</taxon>
        <taxon>Basidiomycota</taxon>
        <taxon>Pucciniomycotina</taxon>
        <taxon>Microbotryomycetes</taxon>
        <taxon>Sporidiobolales</taxon>
        <taxon>Sporidiobolaceae</taxon>
        <taxon>Rhodotorula</taxon>
    </lineage>
</organism>
<gene>
    <name evidence="19" type="ORF">DMC30DRAFT_29761</name>
</gene>
<dbReference type="InterPro" id="IPR041048">
    <property type="entry name" value="RuvB-like_C"/>
</dbReference>
<evidence type="ECO:0000256" key="5">
    <source>
        <dbReference type="ARBA" id="ARBA00022801"/>
    </source>
</evidence>
<evidence type="ECO:0000313" key="20">
    <source>
        <dbReference type="Proteomes" id="UP000311382"/>
    </source>
</evidence>
<dbReference type="OrthoDB" id="10060499at2759"/>
<evidence type="ECO:0000256" key="3">
    <source>
        <dbReference type="ARBA" id="ARBA00022741"/>
    </source>
</evidence>
<feature type="domain" description="AAA+ ATPase" evidence="18">
    <location>
        <begin position="67"/>
        <end position="350"/>
    </location>
</feature>
<dbReference type="GO" id="GO:0006281">
    <property type="term" value="P:DNA repair"/>
    <property type="evidence" value="ECO:0007669"/>
    <property type="project" value="UniProtKB-KW"/>
</dbReference>
<dbReference type="EMBL" id="SOZI01000117">
    <property type="protein sequence ID" value="TNY18892.1"/>
    <property type="molecule type" value="Genomic_DNA"/>
</dbReference>
<evidence type="ECO:0000256" key="4">
    <source>
        <dbReference type="ARBA" id="ARBA00022763"/>
    </source>
</evidence>
<keyword evidence="12 17" id="KW-0234">DNA repair</keyword>
<dbReference type="Gene3D" id="2.40.50.360">
    <property type="entry name" value="RuvB-like helicase, domain II"/>
    <property type="match status" value="1"/>
</dbReference>
<comment type="subunit">
    <text evidence="16">May form heterododecamers with RVB1. Component of the SWR1 chromatin remodeling complex, the INO80 chromatin remodeling complex, and of the R2TP complex.</text>
</comment>
<comment type="function">
    <text evidence="14">DNA helicase which participates in several chromatin remodeling complexes, including the SWR1 and the INO80 complexes. The SWR1 complex mediates the ATP-dependent exchange of histone H2A for the H2A variant HZT1 leading to transcriptional regulation of selected genes by chromatin remodeling. The INO80 complex remodels chromatin by shifting nucleosomes and is involved in DNA repair. Also involved in pre-rRNA processing.</text>
</comment>
<comment type="subcellular location">
    <subcellularLocation>
        <location evidence="1 17">Nucleus</location>
    </subcellularLocation>
</comment>
<dbReference type="GO" id="GO:0000812">
    <property type="term" value="C:Swr1 complex"/>
    <property type="evidence" value="ECO:0007669"/>
    <property type="project" value="UniProtKB-ARBA"/>
</dbReference>
<evidence type="ECO:0000256" key="17">
    <source>
        <dbReference type="RuleBase" id="RU363048"/>
    </source>
</evidence>
<dbReference type="Gene3D" id="1.10.8.60">
    <property type="match status" value="1"/>
</dbReference>
<keyword evidence="8 17" id="KW-0156">Chromatin regulator</keyword>
<keyword evidence="9 17" id="KW-0805">Transcription regulation</keyword>
<dbReference type="GO" id="GO:0006325">
    <property type="term" value="P:chromatin organization"/>
    <property type="evidence" value="ECO:0007669"/>
    <property type="project" value="UniProtKB-KW"/>
</dbReference>
<comment type="catalytic activity">
    <reaction evidence="15 17">
        <text>ATP + H2O = ADP + phosphate + H(+)</text>
        <dbReference type="Rhea" id="RHEA:13065"/>
        <dbReference type="ChEBI" id="CHEBI:15377"/>
        <dbReference type="ChEBI" id="CHEBI:15378"/>
        <dbReference type="ChEBI" id="CHEBI:30616"/>
        <dbReference type="ChEBI" id="CHEBI:43474"/>
        <dbReference type="ChEBI" id="CHEBI:456216"/>
        <dbReference type="EC" id="3.6.4.12"/>
    </reaction>
</comment>
<keyword evidence="20" id="KW-1185">Reference proteome</keyword>
<accession>A0A5C5FRP5</accession>
<keyword evidence="3 17" id="KW-0547">Nucleotide-binding</keyword>
<keyword evidence="7 17" id="KW-0067">ATP-binding</keyword>
<protein>
    <recommendedName>
        <fullName evidence="17">RuvB-like helicase</fullName>
        <ecNumber evidence="17">3.6.4.12</ecNumber>
    </recommendedName>
</protein>
<evidence type="ECO:0000256" key="10">
    <source>
        <dbReference type="ARBA" id="ARBA00023159"/>
    </source>
</evidence>
<dbReference type="FunFam" id="3.40.50.300:FF:002221">
    <property type="entry name" value="RuvB-like 2"/>
    <property type="match status" value="2"/>
</dbReference>
<dbReference type="STRING" id="5288.A0A5C5FRP5"/>
<dbReference type="GO" id="GO:0016887">
    <property type="term" value="F:ATP hydrolysis activity"/>
    <property type="evidence" value="ECO:0007669"/>
    <property type="project" value="RHEA"/>
</dbReference>
<evidence type="ECO:0000256" key="8">
    <source>
        <dbReference type="ARBA" id="ARBA00022853"/>
    </source>
</evidence>
<dbReference type="FunFam" id="2.40.50.360:FF:000002">
    <property type="entry name" value="RuvB-like helicase"/>
    <property type="match status" value="1"/>
</dbReference>
<evidence type="ECO:0000256" key="16">
    <source>
        <dbReference type="ARBA" id="ARBA00065373"/>
    </source>
</evidence>
<dbReference type="Proteomes" id="UP000311382">
    <property type="component" value="Unassembled WGS sequence"/>
</dbReference>
<evidence type="ECO:0000256" key="12">
    <source>
        <dbReference type="ARBA" id="ARBA00023204"/>
    </source>
</evidence>
<dbReference type="InterPro" id="IPR003593">
    <property type="entry name" value="AAA+_ATPase"/>
</dbReference>
<evidence type="ECO:0000313" key="19">
    <source>
        <dbReference type="EMBL" id="TNY18892.1"/>
    </source>
</evidence>
<dbReference type="Gene3D" id="3.40.50.300">
    <property type="entry name" value="P-loop containing nucleotide triphosphate hydrolases"/>
    <property type="match status" value="1"/>
</dbReference>
<evidence type="ECO:0000256" key="13">
    <source>
        <dbReference type="ARBA" id="ARBA00023242"/>
    </source>
</evidence>
<comment type="function">
    <text evidence="17">DNA helicase participates in several chromatin remodeling complexes, including the SWR1 and the INO80 complexes.</text>
</comment>
<dbReference type="GO" id="GO:0005524">
    <property type="term" value="F:ATP binding"/>
    <property type="evidence" value="ECO:0007669"/>
    <property type="project" value="UniProtKB-KW"/>
</dbReference>
<keyword evidence="4 17" id="KW-0227">DNA damage</keyword>
<reference evidence="19 20" key="1">
    <citation type="submission" date="2019-03" db="EMBL/GenBank/DDBJ databases">
        <title>Rhodosporidium diobovatum UCD-FST 08-225 genome sequencing, assembly, and annotation.</title>
        <authorList>
            <person name="Fakankun I.U."/>
            <person name="Fristensky B."/>
            <person name="Levin D.B."/>
        </authorList>
    </citation>
    <scope>NUCLEOTIDE SEQUENCE [LARGE SCALE GENOMIC DNA]</scope>
    <source>
        <strain evidence="19 20">UCD-FST 08-225</strain>
    </source>
</reference>
<dbReference type="Pfam" id="PF06068">
    <property type="entry name" value="TIP49"/>
    <property type="match status" value="1"/>
</dbReference>
<dbReference type="PANTHER" id="PTHR11093">
    <property type="entry name" value="RUVB-RELATED REPTIN AND PONTIN"/>
    <property type="match status" value="1"/>
</dbReference>
<comment type="similarity">
    <text evidence="2 17">Belongs to the RuvB family.</text>
</comment>
<evidence type="ECO:0000256" key="1">
    <source>
        <dbReference type="ARBA" id="ARBA00004123"/>
    </source>
</evidence>
<dbReference type="AlphaFoldDB" id="A0A5C5FRP5"/>
<dbReference type="InterPro" id="IPR010339">
    <property type="entry name" value="TIP49_P-loop"/>
</dbReference>